<dbReference type="AlphaFoldDB" id="A0A8R7UBK9"/>
<dbReference type="Gramene" id="TuG1812G0400003279.01.T01">
    <property type="protein sequence ID" value="TuG1812G0400003279.01.T01.cds390480"/>
    <property type="gene ID" value="TuG1812G0400003279.01"/>
</dbReference>
<evidence type="ECO:0000313" key="1">
    <source>
        <dbReference type="EnsemblPlants" id="TuG1812G0400003279.01.T01.cds390480"/>
    </source>
</evidence>
<name>A0A8R7UBK9_TRIUA</name>
<dbReference type="EnsemblPlants" id="TuG1812G0400003279.01.T01">
    <property type="protein sequence ID" value="TuG1812G0400003279.01.T01.cds390480"/>
    <property type="gene ID" value="TuG1812G0400003279.01"/>
</dbReference>
<reference evidence="1" key="3">
    <citation type="submission" date="2022-06" db="UniProtKB">
        <authorList>
            <consortium name="EnsemblPlants"/>
        </authorList>
    </citation>
    <scope>IDENTIFICATION</scope>
</reference>
<proteinExistence type="predicted"/>
<organism evidence="1 2">
    <name type="scientific">Triticum urartu</name>
    <name type="common">Red wild einkorn</name>
    <name type="synonym">Crithodium urartu</name>
    <dbReference type="NCBI Taxonomy" id="4572"/>
    <lineage>
        <taxon>Eukaryota</taxon>
        <taxon>Viridiplantae</taxon>
        <taxon>Streptophyta</taxon>
        <taxon>Embryophyta</taxon>
        <taxon>Tracheophyta</taxon>
        <taxon>Spermatophyta</taxon>
        <taxon>Magnoliopsida</taxon>
        <taxon>Liliopsida</taxon>
        <taxon>Poales</taxon>
        <taxon>Poaceae</taxon>
        <taxon>BOP clade</taxon>
        <taxon>Pooideae</taxon>
        <taxon>Triticodae</taxon>
        <taxon>Triticeae</taxon>
        <taxon>Triticinae</taxon>
        <taxon>Triticum</taxon>
    </lineage>
</organism>
<protein>
    <submittedName>
        <fullName evidence="1">Uncharacterized protein</fullName>
    </submittedName>
</protein>
<evidence type="ECO:0000313" key="2">
    <source>
        <dbReference type="Proteomes" id="UP000015106"/>
    </source>
</evidence>
<sequence>MSGSIRRCCLASGRRRPRARAARIRRQDEGHPRTMLPLITSTLCGFIVENKHKHLQSPDGLLGRTWPRARPPW</sequence>
<keyword evidence="2" id="KW-1185">Reference proteome</keyword>
<accession>A0A8R7UBK9</accession>
<dbReference type="Proteomes" id="UP000015106">
    <property type="component" value="Chromosome 4"/>
</dbReference>
<reference evidence="2" key="1">
    <citation type="journal article" date="2013" name="Nature">
        <title>Draft genome of the wheat A-genome progenitor Triticum urartu.</title>
        <authorList>
            <person name="Ling H.Q."/>
            <person name="Zhao S."/>
            <person name="Liu D."/>
            <person name="Wang J."/>
            <person name="Sun H."/>
            <person name="Zhang C."/>
            <person name="Fan H."/>
            <person name="Li D."/>
            <person name="Dong L."/>
            <person name="Tao Y."/>
            <person name="Gao C."/>
            <person name="Wu H."/>
            <person name="Li Y."/>
            <person name="Cui Y."/>
            <person name="Guo X."/>
            <person name="Zheng S."/>
            <person name="Wang B."/>
            <person name="Yu K."/>
            <person name="Liang Q."/>
            <person name="Yang W."/>
            <person name="Lou X."/>
            <person name="Chen J."/>
            <person name="Feng M."/>
            <person name="Jian J."/>
            <person name="Zhang X."/>
            <person name="Luo G."/>
            <person name="Jiang Y."/>
            <person name="Liu J."/>
            <person name="Wang Z."/>
            <person name="Sha Y."/>
            <person name="Zhang B."/>
            <person name="Wu H."/>
            <person name="Tang D."/>
            <person name="Shen Q."/>
            <person name="Xue P."/>
            <person name="Zou S."/>
            <person name="Wang X."/>
            <person name="Liu X."/>
            <person name="Wang F."/>
            <person name="Yang Y."/>
            <person name="An X."/>
            <person name="Dong Z."/>
            <person name="Zhang K."/>
            <person name="Zhang X."/>
            <person name="Luo M.C."/>
            <person name="Dvorak J."/>
            <person name="Tong Y."/>
            <person name="Wang J."/>
            <person name="Yang H."/>
            <person name="Li Z."/>
            <person name="Wang D."/>
            <person name="Zhang A."/>
            <person name="Wang J."/>
        </authorList>
    </citation>
    <scope>NUCLEOTIDE SEQUENCE</scope>
    <source>
        <strain evidence="2">cv. G1812</strain>
    </source>
</reference>
<reference evidence="1" key="2">
    <citation type="submission" date="2018-03" db="EMBL/GenBank/DDBJ databases">
        <title>The Triticum urartu genome reveals the dynamic nature of wheat genome evolution.</title>
        <authorList>
            <person name="Ling H."/>
            <person name="Ma B."/>
            <person name="Shi X."/>
            <person name="Liu H."/>
            <person name="Dong L."/>
            <person name="Sun H."/>
            <person name="Cao Y."/>
            <person name="Gao Q."/>
            <person name="Zheng S."/>
            <person name="Li Y."/>
            <person name="Yu Y."/>
            <person name="Du H."/>
            <person name="Qi M."/>
            <person name="Li Y."/>
            <person name="Yu H."/>
            <person name="Cui Y."/>
            <person name="Wang N."/>
            <person name="Chen C."/>
            <person name="Wu H."/>
            <person name="Zhao Y."/>
            <person name="Zhang J."/>
            <person name="Li Y."/>
            <person name="Zhou W."/>
            <person name="Zhang B."/>
            <person name="Hu W."/>
            <person name="Eijk M."/>
            <person name="Tang J."/>
            <person name="Witsenboer H."/>
            <person name="Zhao S."/>
            <person name="Li Z."/>
            <person name="Zhang A."/>
            <person name="Wang D."/>
            <person name="Liang C."/>
        </authorList>
    </citation>
    <scope>NUCLEOTIDE SEQUENCE [LARGE SCALE GENOMIC DNA]</scope>
    <source>
        <strain evidence="1">cv. G1812</strain>
    </source>
</reference>